<evidence type="ECO:0000313" key="2">
    <source>
        <dbReference type="Proteomes" id="UP000241964"/>
    </source>
</evidence>
<dbReference type="SUPFAM" id="SSF48371">
    <property type="entry name" value="ARM repeat"/>
    <property type="match status" value="1"/>
</dbReference>
<dbReference type="Proteomes" id="UP000241964">
    <property type="component" value="Unassembled WGS sequence"/>
</dbReference>
<evidence type="ECO:0000313" key="1">
    <source>
        <dbReference type="EMBL" id="PSL25712.1"/>
    </source>
</evidence>
<dbReference type="InterPro" id="IPR011989">
    <property type="entry name" value="ARM-like"/>
</dbReference>
<dbReference type="InterPro" id="IPR016024">
    <property type="entry name" value="ARM-type_fold"/>
</dbReference>
<dbReference type="InterPro" id="IPR049796">
    <property type="entry name" value="CdiI_Ct-like"/>
</dbReference>
<organism evidence="1 2">
    <name type="scientific">Dyadobacter jiangsuensis</name>
    <dbReference type="NCBI Taxonomy" id="1591085"/>
    <lineage>
        <taxon>Bacteria</taxon>
        <taxon>Pseudomonadati</taxon>
        <taxon>Bacteroidota</taxon>
        <taxon>Cytophagia</taxon>
        <taxon>Cytophagales</taxon>
        <taxon>Spirosomataceae</taxon>
        <taxon>Dyadobacter</taxon>
    </lineage>
</organism>
<dbReference type="CDD" id="cd20694">
    <property type="entry name" value="CdiI_Ct-like"/>
    <property type="match status" value="1"/>
</dbReference>
<keyword evidence="2" id="KW-1185">Reference proteome</keyword>
<protein>
    <recommendedName>
        <fullName evidence="3">HEAT repeat protein</fullName>
    </recommendedName>
</protein>
<sequence>MIYKEVPEFYSDTQNGLDSNDPDVVLSALLSTVMKGSSYDLSVSTTSRFLSHPDKYIRGAAVECISHIARIWNIVPVDFLSHVNLALNDSDGWVKGKAENAVDDLEVFIKGYKRPKTV</sequence>
<comment type="caution">
    <text evidence="1">The sequence shown here is derived from an EMBL/GenBank/DDBJ whole genome shotgun (WGS) entry which is preliminary data.</text>
</comment>
<dbReference type="RefSeq" id="WP_106597608.1">
    <property type="nucleotide sequence ID" value="NZ_PYAS01000011.1"/>
</dbReference>
<dbReference type="OrthoDB" id="3695133at2"/>
<dbReference type="AlphaFoldDB" id="A0A2P8FVG3"/>
<reference evidence="1 2" key="1">
    <citation type="submission" date="2018-03" db="EMBL/GenBank/DDBJ databases">
        <title>Genomic Encyclopedia of Archaeal and Bacterial Type Strains, Phase II (KMG-II): from individual species to whole genera.</title>
        <authorList>
            <person name="Goeker M."/>
        </authorList>
    </citation>
    <scope>NUCLEOTIDE SEQUENCE [LARGE SCALE GENOMIC DNA]</scope>
    <source>
        <strain evidence="1 2">DSM 29057</strain>
    </source>
</reference>
<gene>
    <name evidence="1" type="ORF">CLV60_111163</name>
</gene>
<accession>A0A2P8FVG3</accession>
<dbReference type="EMBL" id="PYAS01000011">
    <property type="protein sequence ID" value="PSL25712.1"/>
    <property type="molecule type" value="Genomic_DNA"/>
</dbReference>
<evidence type="ECO:0008006" key="3">
    <source>
        <dbReference type="Google" id="ProtNLM"/>
    </source>
</evidence>
<proteinExistence type="predicted"/>
<dbReference type="Gene3D" id="1.25.10.10">
    <property type="entry name" value="Leucine-rich Repeat Variant"/>
    <property type="match status" value="1"/>
</dbReference>
<name>A0A2P8FVG3_9BACT</name>